<proteinExistence type="predicted"/>
<comment type="caution">
    <text evidence="1">The sequence shown here is derived from an EMBL/GenBank/DDBJ whole genome shotgun (WGS) entry which is preliminary data.</text>
</comment>
<evidence type="ECO:0000313" key="2">
    <source>
        <dbReference type="Proteomes" id="UP000676336"/>
    </source>
</evidence>
<organism evidence="1 2">
    <name type="scientific">Rotaria magnacalcarata</name>
    <dbReference type="NCBI Taxonomy" id="392030"/>
    <lineage>
        <taxon>Eukaryota</taxon>
        <taxon>Metazoa</taxon>
        <taxon>Spiralia</taxon>
        <taxon>Gnathifera</taxon>
        <taxon>Rotifera</taxon>
        <taxon>Eurotatoria</taxon>
        <taxon>Bdelloidea</taxon>
        <taxon>Philodinida</taxon>
        <taxon>Philodinidae</taxon>
        <taxon>Rotaria</taxon>
    </lineage>
</organism>
<accession>A0A8S3ABG1</accession>
<dbReference type="AlphaFoldDB" id="A0A8S3ABG1"/>
<evidence type="ECO:0000313" key="1">
    <source>
        <dbReference type="EMBL" id="CAF4691393.1"/>
    </source>
</evidence>
<gene>
    <name evidence="1" type="ORF">SMN809_LOCUS42685</name>
</gene>
<sequence length="19" mass="2533">MLRQRRRQLRDHRRQQVTV</sequence>
<feature type="non-terminal residue" evidence="1">
    <location>
        <position position="19"/>
    </location>
</feature>
<dbReference type="Proteomes" id="UP000676336">
    <property type="component" value="Unassembled WGS sequence"/>
</dbReference>
<dbReference type="EMBL" id="CAJOBI010123782">
    <property type="protein sequence ID" value="CAF4691393.1"/>
    <property type="molecule type" value="Genomic_DNA"/>
</dbReference>
<reference evidence="1" key="1">
    <citation type="submission" date="2021-02" db="EMBL/GenBank/DDBJ databases">
        <authorList>
            <person name="Nowell W R."/>
        </authorList>
    </citation>
    <scope>NUCLEOTIDE SEQUENCE</scope>
</reference>
<protein>
    <submittedName>
        <fullName evidence="1">Uncharacterized protein</fullName>
    </submittedName>
</protein>
<name>A0A8S3ABG1_9BILA</name>